<sequence length="592" mass="64074">MVTVTRASTRALQRHRPLLPDAPPGRMSSLKIERTRLLTKERTLKLDSLPHVCLLIAMDKKGGGAAIGSVAVIGAGVSGLAAAFRFRKEGVAVTVFEAEVPGGVIQTEGKDGFLWEKGPNTMAENHPVVGQVISELQLQQKIAWPADQSKRYTVRNGKAVMLPASPLGFLTTEALSPQAKLRVLMEPFLWRRRGNSVGKSGGAAIDEDESVGDFLERHVGKEPVDYLVDPFLAGTAGSDPQSIAVKYGLRGLWELEQRHGSLFVGALAGALSKLAKKASARTKGVAAAPDSSKLLTSTIKGRTGSSFSFLGGMQTLPNALMERVGRDRVRTGCAVVGLDGRVLTGAKPERWEWKVSYTQRANKNKKRHEMFDAVLVTAPLHKVRNFEVVKAGKKFPLDWLPQVKYAALSVIVQAFRLEDIKRPLPGFGVLVPSKEQDFRTLGTIFSSSMFSDRVPPGYALFSSFMGGTRDQQLAGRPAAELQKLAFQDLKRLIGVEGNPVLTRHICWPQAFPVYGKGYGAVLKAMETMERDLPGVYFAGNHRNALSVGKALQSGYEAAGNIVEDLKSRRSGNPVTVASALPPPGTCQETVIC</sequence>
<dbReference type="OMA" id="EHNQAVQ"/>
<dbReference type="InterPro" id="IPR050464">
    <property type="entry name" value="Zeta_carotene_desat/Oxidored"/>
</dbReference>
<evidence type="ECO:0000256" key="2">
    <source>
        <dbReference type="ARBA" id="ARBA00005073"/>
    </source>
</evidence>
<comment type="similarity">
    <text evidence="3 11">Belongs to the protoporphyrinogen/coproporphyrinogen oxidase family. Protoporphyrinogen oxidase subfamily.</text>
</comment>
<dbReference type="Proteomes" id="UP000265515">
    <property type="component" value="Unassembled WGS sequence"/>
</dbReference>
<dbReference type="EMBL" id="BFEA01000050">
    <property type="protein sequence ID" value="GBG64397.1"/>
    <property type="molecule type" value="Genomic_DNA"/>
</dbReference>
<reference evidence="14 15" key="1">
    <citation type="journal article" date="2018" name="Cell">
        <title>The Chara Genome: Secondary Complexity and Implications for Plant Terrestrialization.</title>
        <authorList>
            <person name="Nishiyama T."/>
            <person name="Sakayama H."/>
            <person name="Vries J.D."/>
            <person name="Buschmann H."/>
            <person name="Saint-Marcoux D."/>
            <person name="Ullrich K.K."/>
            <person name="Haas F.B."/>
            <person name="Vanderstraeten L."/>
            <person name="Becker D."/>
            <person name="Lang D."/>
            <person name="Vosolsobe S."/>
            <person name="Rombauts S."/>
            <person name="Wilhelmsson P.K.I."/>
            <person name="Janitza P."/>
            <person name="Kern R."/>
            <person name="Heyl A."/>
            <person name="Rumpler F."/>
            <person name="Villalobos L.I.A.C."/>
            <person name="Clay J.M."/>
            <person name="Skokan R."/>
            <person name="Toyoda A."/>
            <person name="Suzuki Y."/>
            <person name="Kagoshima H."/>
            <person name="Schijlen E."/>
            <person name="Tajeshwar N."/>
            <person name="Catarino B."/>
            <person name="Hetherington A.J."/>
            <person name="Saltykova A."/>
            <person name="Bonnot C."/>
            <person name="Breuninger H."/>
            <person name="Symeonidi A."/>
            <person name="Radhakrishnan G.V."/>
            <person name="Van Nieuwerburgh F."/>
            <person name="Deforce D."/>
            <person name="Chang C."/>
            <person name="Karol K.G."/>
            <person name="Hedrich R."/>
            <person name="Ulvskov P."/>
            <person name="Glockner G."/>
            <person name="Delwiche C.F."/>
            <person name="Petrasek J."/>
            <person name="Van de Peer Y."/>
            <person name="Friml J."/>
            <person name="Beilby M."/>
            <person name="Dolan L."/>
            <person name="Kohara Y."/>
            <person name="Sugano S."/>
            <person name="Fujiyama A."/>
            <person name="Delaux P.-M."/>
            <person name="Quint M."/>
            <person name="TheiBen G."/>
            <person name="Hagemann M."/>
            <person name="Harholt J."/>
            <person name="Dunand C."/>
            <person name="Zachgo S."/>
            <person name="Langdale J."/>
            <person name="Maumus F."/>
            <person name="Straeten D.V.D."/>
            <person name="Gould S.B."/>
            <person name="Rensing S.A."/>
        </authorList>
    </citation>
    <scope>NUCLEOTIDE SEQUENCE [LARGE SCALE GENOMIC DNA]</scope>
    <source>
        <strain evidence="14 15">S276</strain>
    </source>
</reference>
<evidence type="ECO:0000256" key="11">
    <source>
        <dbReference type="RuleBase" id="RU367069"/>
    </source>
</evidence>
<keyword evidence="8 11" id="KW-0350">Heme biosynthesis</keyword>
<keyword evidence="15" id="KW-1185">Reference proteome</keyword>
<dbReference type="UniPathway" id="UPA00251">
    <property type="reaction ID" value="UER00324"/>
</dbReference>
<comment type="catalytic activity">
    <reaction evidence="10 11">
        <text>protoporphyrinogen IX + 3 O2 = protoporphyrin IX + 3 H2O2</text>
        <dbReference type="Rhea" id="RHEA:25576"/>
        <dbReference type="ChEBI" id="CHEBI:15379"/>
        <dbReference type="ChEBI" id="CHEBI:16240"/>
        <dbReference type="ChEBI" id="CHEBI:57306"/>
        <dbReference type="ChEBI" id="CHEBI:57307"/>
        <dbReference type="EC" id="1.3.3.4"/>
    </reaction>
</comment>
<dbReference type="GO" id="GO:0006782">
    <property type="term" value="P:protoporphyrinogen IX biosynthetic process"/>
    <property type="evidence" value="ECO:0007669"/>
    <property type="project" value="UniProtKB-UniRule"/>
</dbReference>
<evidence type="ECO:0000256" key="3">
    <source>
        <dbReference type="ARBA" id="ARBA00010551"/>
    </source>
</evidence>
<dbReference type="InterPro" id="IPR036188">
    <property type="entry name" value="FAD/NAD-bd_sf"/>
</dbReference>
<keyword evidence="6 11" id="KW-0274">FAD</keyword>
<dbReference type="PANTHER" id="PTHR42923:SF44">
    <property type="entry name" value="PROTOPORPHYRINOGEN OXIDASE 2, CHLOROPLASTIC_MITOCHONDRIAL"/>
    <property type="match status" value="1"/>
</dbReference>
<keyword evidence="7 11" id="KW-0560">Oxidoreductase</keyword>
<keyword evidence="5 11" id="KW-0285">Flavoprotein</keyword>
<dbReference type="PANTHER" id="PTHR42923">
    <property type="entry name" value="PROTOPORPHYRINOGEN OXIDASE"/>
    <property type="match status" value="1"/>
</dbReference>
<dbReference type="AlphaFoldDB" id="A0A388K2Z3"/>
<organism evidence="14 15">
    <name type="scientific">Chara braunii</name>
    <name type="common">Braun's stonewort</name>
    <dbReference type="NCBI Taxonomy" id="69332"/>
    <lineage>
        <taxon>Eukaryota</taxon>
        <taxon>Viridiplantae</taxon>
        <taxon>Streptophyta</taxon>
        <taxon>Charophyceae</taxon>
        <taxon>Charales</taxon>
        <taxon>Characeae</taxon>
        <taxon>Chara</taxon>
    </lineage>
</organism>
<evidence type="ECO:0000256" key="12">
    <source>
        <dbReference type="SAM" id="MobiDB-lite"/>
    </source>
</evidence>
<gene>
    <name evidence="14" type="ORF">CBR_g44281</name>
</gene>
<dbReference type="InterPro" id="IPR002937">
    <property type="entry name" value="Amino_oxidase"/>
</dbReference>
<evidence type="ECO:0000256" key="8">
    <source>
        <dbReference type="ARBA" id="ARBA00023133"/>
    </source>
</evidence>
<evidence type="ECO:0000313" key="14">
    <source>
        <dbReference type="EMBL" id="GBG64397.1"/>
    </source>
</evidence>
<dbReference type="NCBIfam" id="TIGR00562">
    <property type="entry name" value="proto_IX_ox"/>
    <property type="match status" value="1"/>
</dbReference>
<name>A0A388K2Z3_CHABU</name>
<evidence type="ECO:0000256" key="5">
    <source>
        <dbReference type="ARBA" id="ARBA00022630"/>
    </source>
</evidence>
<comment type="caution">
    <text evidence="14">The sequence shown here is derived from an EMBL/GenBank/DDBJ whole genome shotgun (WGS) entry which is preliminary data.</text>
</comment>
<dbReference type="GO" id="GO:0004729">
    <property type="term" value="F:oxygen-dependent protoporphyrinogen oxidase activity"/>
    <property type="evidence" value="ECO:0007669"/>
    <property type="project" value="UniProtKB-UniRule"/>
</dbReference>
<evidence type="ECO:0000256" key="6">
    <source>
        <dbReference type="ARBA" id="ARBA00022827"/>
    </source>
</evidence>
<dbReference type="SUPFAM" id="SSF51905">
    <property type="entry name" value="FAD/NAD(P)-binding domain"/>
    <property type="match status" value="1"/>
</dbReference>
<comment type="pathway">
    <text evidence="2 11">Porphyrin-containing compound metabolism; protoporphyrin-IX biosynthesis; protoporphyrin-IX from protoporphyrinogen-IX: step 1/1.</text>
</comment>
<evidence type="ECO:0000256" key="4">
    <source>
        <dbReference type="ARBA" id="ARBA00012867"/>
    </source>
</evidence>
<dbReference type="Gene3D" id="1.10.3110.10">
    <property type="entry name" value="protoporphyrinogen ix oxidase, domain 3"/>
    <property type="match status" value="1"/>
</dbReference>
<dbReference type="Gene3D" id="3.50.50.60">
    <property type="entry name" value="FAD/NAD(P)-binding domain"/>
    <property type="match status" value="1"/>
</dbReference>
<evidence type="ECO:0000259" key="13">
    <source>
        <dbReference type="Pfam" id="PF01593"/>
    </source>
</evidence>
<keyword evidence="9 11" id="KW-0627">Porphyrin biosynthesis</keyword>
<protein>
    <recommendedName>
        <fullName evidence="4 11">Protoporphyrinogen oxidase</fullName>
        <ecNumber evidence="4 11">1.3.3.4</ecNumber>
    </recommendedName>
</protein>
<proteinExistence type="inferred from homology"/>
<dbReference type="OrthoDB" id="419752at2759"/>
<feature type="domain" description="Amine oxidase" evidence="13">
    <location>
        <begin position="77"/>
        <end position="561"/>
    </location>
</feature>
<comment type="cofactor">
    <cofactor evidence="11">
        <name>FAD</name>
        <dbReference type="ChEBI" id="CHEBI:57692"/>
    </cofactor>
    <text evidence="11">Binds 1 FAD per subunit.</text>
</comment>
<dbReference type="STRING" id="69332.A0A388K2Z3"/>
<dbReference type="Gene3D" id="3.90.660.20">
    <property type="entry name" value="Protoporphyrinogen oxidase, mitochondrial, domain 2"/>
    <property type="match status" value="1"/>
</dbReference>
<comment type="subcellular location">
    <subcellularLocation>
        <location evidence="11">Plastid</location>
        <location evidence="11">Chloroplast</location>
    </subcellularLocation>
</comment>
<dbReference type="InterPro" id="IPR004572">
    <property type="entry name" value="Protoporphyrinogen_oxidase"/>
</dbReference>
<evidence type="ECO:0000313" key="15">
    <source>
        <dbReference type="Proteomes" id="UP000265515"/>
    </source>
</evidence>
<dbReference type="EC" id="1.3.3.4" evidence="4 11"/>
<feature type="region of interest" description="Disordered" evidence="12">
    <location>
        <begin position="1"/>
        <end position="26"/>
    </location>
</feature>
<accession>A0A388K2Z3</accession>
<evidence type="ECO:0000256" key="7">
    <source>
        <dbReference type="ARBA" id="ARBA00023002"/>
    </source>
</evidence>
<dbReference type="Pfam" id="PF01593">
    <property type="entry name" value="Amino_oxidase"/>
    <property type="match status" value="1"/>
</dbReference>
<dbReference type="SUPFAM" id="SSF54373">
    <property type="entry name" value="FAD-linked reductases, C-terminal domain"/>
    <property type="match status" value="1"/>
</dbReference>
<feature type="compositionally biased region" description="Polar residues" evidence="12">
    <location>
        <begin position="1"/>
        <end position="11"/>
    </location>
</feature>
<evidence type="ECO:0000256" key="1">
    <source>
        <dbReference type="ARBA" id="ARBA00002600"/>
    </source>
</evidence>
<dbReference type="Gramene" id="GBG64397">
    <property type="protein sequence ID" value="GBG64397"/>
    <property type="gene ID" value="CBR_g44281"/>
</dbReference>
<comment type="function">
    <text evidence="1 11">Catalyzes the 6-electron oxidation of protoporphyrinogen-IX to form protoporphyrin-IX.</text>
</comment>
<evidence type="ECO:0000256" key="9">
    <source>
        <dbReference type="ARBA" id="ARBA00023244"/>
    </source>
</evidence>
<evidence type="ECO:0000256" key="10">
    <source>
        <dbReference type="ARBA" id="ARBA00047554"/>
    </source>
</evidence>
<dbReference type="GO" id="GO:0009534">
    <property type="term" value="C:chloroplast thylakoid"/>
    <property type="evidence" value="ECO:0007669"/>
    <property type="project" value="TreeGrafter"/>
</dbReference>